<sequence>MDAVATAAPPVAASLPAYAPKLEVIVNLLIILVVGFFLFLVWAVRGLWWPLVRESTIDKMRLPSIRNVYCVAWLCSCACPCLFSRFHPPFRLRVVVHEAWNLRRIDVVNAMECFVVVKCGLNPAKTTVIQAVPMNNRSQPVIWNDAVDLEVQITDEVLGFEVYNSAQLTPDQLIGSVAVSVSDAYSRMQGHLDEVKSLERDSAKLMWMSDGSTIEDAGRITFSLYGTRPQTPLPPVLPGMDFGMHQDSATAALLPMYAS</sequence>
<evidence type="ECO:0000259" key="2">
    <source>
        <dbReference type="PROSITE" id="PS50004"/>
    </source>
</evidence>
<dbReference type="PROSITE" id="PS50004">
    <property type="entry name" value="C2"/>
    <property type="match status" value="1"/>
</dbReference>
<evidence type="ECO:0000313" key="3">
    <source>
        <dbReference type="EMBL" id="CAD9514851.1"/>
    </source>
</evidence>
<dbReference type="EMBL" id="HBGQ01084190">
    <property type="protein sequence ID" value="CAD9514851.1"/>
    <property type="molecule type" value="Transcribed_RNA"/>
</dbReference>
<keyword evidence="1" id="KW-0812">Transmembrane</keyword>
<dbReference type="AlphaFoldDB" id="A0A7S2IDF0"/>
<accession>A0A7S2IDF0</accession>
<proteinExistence type="predicted"/>
<feature type="domain" description="C2" evidence="2">
    <location>
        <begin position="76"/>
        <end position="196"/>
    </location>
</feature>
<dbReference type="Gene3D" id="2.60.40.150">
    <property type="entry name" value="C2 domain"/>
    <property type="match status" value="1"/>
</dbReference>
<gene>
    <name evidence="3" type="ORF">AAND1436_LOCUS40205</name>
</gene>
<dbReference type="Pfam" id="PF00168">
    <property type="entry name" value="C2"/>
    <property type="match status" value="1"/>
</dbReference>
<evidence type="ECO:0000256" key="1">
    <source>
        <dbReference type="SAM" id="Phobius"/>
    </source>
</evidence>
<protein>
    <recommendedName>
        <fullName evidence="2">C2 domain-containing protein</fullName>
    </recommendedName>
</protein>
<dbReference type="InterPro" id="IPR000008">
    <property type="entry name" value="C2_dom"/>
</dbReference>
<dbReference type="InterPro" id="IPR035892">
    <property type="entry name" value="C2_domain_sf"/>
</dbReference>
<keyword evidence="1" id="KW-0472">Membrane</keyword>
<keyword evidence="1" id="KW-1133">Transmembrane helix</keyword>
<reference evidence="3" key="1">
    <citation type="submission" date="2021-01" db="EMBL/GenBank/DDBJ databases">
        <authorList>
            <person name="Corre E."/>
            <person name="Pelletier E."/>
            <person name="Niang G."/>
            <person name="Scheremetjew M."/>
            <person name="Finn R."/>
            <person name="Kale V."/>
            <person name="Holt S."/>
            <person name="Cochrane G."/>
            <person name="Meng A."/>
            <person name="Brown T."/>
            <person name="Cohen L."/>
        </authorList>
    </citation>
    <scope>NUCLEOTIDE SEQUENCE</scope>
    <source>
        <strain evidence="3">CCMP2222</strain>
    </source>
</reference>
<dbReference type="SUPFAM" id="SSF49562">
    <property type="entry name" value="C2 domain (Calcium/lipid-binding domain, CaLB)"/>
    <property type="match status" value="1"/>
</dbReference>
<feature type="transmembrane region" description="Helical" evidence="1">
    <location>
        <begin position="24"/>
        <end position="44"/>
    </location>
</feature>
<feature type="transmembrane region" description="Helical" evidence="1">
    <location>
        <begin position="64"/>
        <end position="83"/>
    </location>
</feature>
<name>A0A7S2IDF0_9DINO</name>
<dbReference type="CDD" id="cd00030">
    <property type="entry name" value="C2"/>
    <property type="match status" value="1"/>
</dbReference>
<organism evidence="3">
    <name type="scientific">Alexandrium andersonii</name>
    <dbReference type="NCBI Taxonomy" id="327968"/>
    <lineage>
        <taxon>Eukaryota</taxon>
        <taxon>Sar</taxon>
        <taxon>Alveolata</taxon>
        <taxon>Dinophyceae</taxon>
        <taxon>Gonyaulacales</taxon>
        <taxon>Pyrocystaceae</taxon>
        <taxon>Alexandrium</taxon>
    </lineage>
</organism>